<dbReference type="EMBL" id="JACDTQ010000807">
    <property type="protein sequence ID" value="KAF5925993.1"/>
    <property type="molecule type" value="Genomic_DNA"/>
</dbReference>
<comment type="caution">
    <text evidence="1">The sequence shown here is derived from an EMBL/GenBank/DDBJ whole genome shotgun (WGS) entry which is preliminary data.</text>
</comment>
<name>A0A7J7FD51_DICBM</name>
<reference evidence="1 2" key="1">
    <citation type="journal article" date="2020" name="Mol. Biol. Evol.">
        <title>Interspecific Gene Flow and the Evolution of Specialization in Black and White Rhinoceros.</title>
        <authorList>
            <person name="Moodley Y."/>
            <person name="Westbury M.V."/>
            <person name="Russo I.M."/>
            <person name="Gopalakrishnan S."/>
            <person name="Rakotoarivelo A."/>
            <person name="Olsen R.A."/>
            <person name="Prost S."/>
            <person name="Tunstall T."/>
            <person name="Ryder O.A."/>
            <person name="Dalen L."/>
            <person name="Bruford M.W."/>
        </authorList>
    </citation>
    <scope>NUCLEOTIDE SEQUENCE [LARGE SCALE GENOMIC DNA]</scope>
    <source>
        <strain evidence="1">SBR-YM</strain>
        <tissue evidence="1">Skin</tissue>
    </source>
</reference>
<dbReference type="AlphaFoldDB" id="A0A7J7FD51"/>
<proteinExistence type="predicted"/>
<sequence>NARRLGDAETLSTVALLCGLFRAFLQPRLAQSGIDKREVSSGCAHTSIDLPPCPQHFSFFSKEEVACSSLVRRLRLPDAGASCISLLHGKVASVPAAAVKSCPMAFNDLPQQVGGMGRFQKIQFTLLVLPLFLIYLHSTLQNFTAAIPTHHCCPPADANLSKVGELEAWLPLDRQGQPKSCLRFTFPQRRPPFPNGTEANDTEP</sequence>
<accession>A0A7J7FD51</accession>
<evidence type="ECO:0000313" key="1">
    <source>
        <dbReference type="EMBL" id="KAF5925993.1"/>
    </source>
</evidence>
<dbReference type="Proteomes" id="UP000551758">
    <property type="component" value="Unassembled WGS sequence"/>
</dbReference>
<protein>
    <submittedName>
        <fullName evidence="1">Uncharacterized protein</fullName>
    </submittedName>
</protein>
<gene>
    <name evidence="1" type="ORF">HPG69_016029</name>
</gene>
<keyword evidence="2" id="KW-1185">Reference proteome</keyword>
<feature type="non-terminal residue" evidence="1">
    <location>
        <position position="1"/>
    </location>
</feature>
<evidence type="ECO:0000313" key="2">
    <source>
        <dbReference type="Proteomes" id="UP000551758"/>
    </source>
</evidence>
<organism evidence="1 2">
    <name type="scientific">Diceros bicornis minor</name>
    <name type="common">South-central black rhinoceros</name>
    <dbReference type="NCBI Taxonomy" id="77932"/>
    <lineage>
        <taxon>Eukaryota</taxon>
        <taxon>Metazoa</taxon>
        <taxon>Chordata</taxon>
        <taxon>Craniata</taxon>
        <taxon>Vertebrata</taxon>
        <taxon>Euteleostomi</taxon>
        <taxon>Mammalia</taxon>
        <taxon>Eutheria</taxon>
        <taxon>Laurasiatheria</taxon>
        <taxon>Perissodactyla</taxon>
        <taxon>Rhinocerotidae</taxon>
        <taxon>Diceros</taxon>
    </lineage>
</organism>